<evidence type="ECO:0000313" key="1">
    <source>
        <dbReference type="EMBL" id="DAE30285.1"/>
    </source>
</evidence>
<proteinExistence type="predicted"/>
<dbReference type="EMBL" id="BK059103">
    <property type="protein sequence ID" value="DAE30285.1"/>
    <property type="molecule type" value="Genomic_DNA"/>
</dbReference>
<dbReference type="InterPro" id="IPR036388">
    <property type="entry name" value="WH-like_DNA-bd_sf"/>
</dbReference>
<reference evidence="1" key="1">
    <citation type="journal article" date="2021" name="Proc. Natl. Acad. Sci. U.S.A.">
        <title>A Catalog of Tens of Thousands of Viruses from Human Metagenomes Reveals Hidden Associations with Chronic Diseases.</title>
        <authorList>
            <person name="Tisza M.J."/>
            <person name="Buck C.B."/>
        </authorList>
    </citation>
    <scope>NUCLEOTIDE SEQUENCE</scope>
    <source>
        <strain evidence="1">Ct5rm7</strain>
    </source>
</reference>
<organism evidence="1">
    <name type="scientific">virus sp. ct5rm7</name>
    <dbReference type="NCBI Taxonomy" id="2827298"/>
    <lineage>
        <taxon>Viruses</taxon>
    </lineage>
</organism>
<name>A0A8S5RGT5_9VIRU</name>
<protein>
    <submittedName>
        <fullName evidence="1">Uncharacterized protein</fullName>
    </submittedName>
</protein>
<accession>A0A8S5RGT5</accession>
<dbReference type="Gene3D" id="1.10.10.10">
    <property type="entry name" value="Winged helix-like DNA-binding domain superfamily/Winged helix DNA-binding domain"/>
    <property type="match status" value="1"/>
</dbReference>
<sequence>MRRSSFRRPKMVLIFNGAQVLIAVTRSLHSAAELTKGNLQAISFCCTGKYICSGGFYFRHLHPDVEIEVAELGVLQLQDYDALCGVKRAYYSVRQMAHKRVLRHKKKDDNDEKETRL</sequence>